<protein>
    <submittedName>
        <fullName evidence="1">Uncharacterized protein</fullName>
    </submittedName>
</protein>
<feature type="non-terminal residue" evidence="1">
    <location>
        <position position="330"/>
    </location>
</feature>
<dbReference type="EMBL" id="JADGJD010001365">
    <property type="protein sequence ID" value="KAJ3043268.1"/>
    <property type="molecule type" value="Genomic_DNA"/>
</dbReference>
<sequence>MGNLTHIPSIDQLDKSDPPPTPETYIIYLAIICLTNMAESQAAFALPILREDNDSADKSSVLLAIEMANTSWSNILAVLSFLVTASVDEDIFLSVVKAYQNFTSVLGLLGLTAPRDAFLSSLCKVCTPHLPDAPATKEVGPGGATIAIRSHAILNDRNVICLRALLQISQTLTPVLEDRAWYGVLETLQVSEGFMSSGKLGKREQSSVALLADVGTPMKDKLPVGGGSGTTVDNQFSTLLLLIKKLFEDTVKMEDRCFMEFLRALCRLARERCLGGGSAGSGGSGGSGGKETTGPKVAEEKCFAITKLHQVALSNVQRLVASEGDFTAWG</sequence>
<name>A0AAD5S418_9FUNG</name>
<dbReference type="Proteomes" id="UP001212841">
    <property type="component" value="Unassembled WGS sequence"/>
</dbReference>
<dbReference type="AlphaFoldDB" id="A0AAD5S418"/>
<keyword evidence="2" id="KW-1185">Reference proteome</keyword>
<accession>A0AAD5S418</accession>
<comment type="caution">
    <text evidence="1">The sequence shown here is derived from an EMBL/GenBank/DDBJ whole genome shotgun (WGS) entry which is preliminary data.</text>
</comment>
<proteinExistence type="predicted"/>
<gene>
    <name evidence="1" type="ORF">HK097_001774</name>
</gene>
<evidence type="ECO:0000313" key="2">
    <source>
        <dbReference type="Proteomes" id="UP001212841"/>
    </source>
</evidence>
<evidence type="ECO:0000313" key="1">
    <source>
        <dbReference type="EMBL" id="KAJ3043268.1"/>
    </source>
</evidence>
<organism evidence="1 2">
    <name type="scientific">Rhizophlyctis rosea</name>
    <dbReference type="NCBI Taxonomy" id="64517"/>
    <lineage>
        <taxon>Eukaryota</taxon>
        <taxon>Fungi</taxon>
        <taxon>Fungi incertae sedis</taxon>
        <taxon>Chytridiomycota</taxon>
        <taxon>Chytridiomycota incertae sedis</taxon>
        <taxon>Chytridiomycetes</taxon>
        <taxon>Rhizophlyctidales</taxon>
        <taxon>Rhizophlyctidaceae</taxon>
        <taxon>Rhizophlyctis</taxon>
    </lineage>
</organism>
<reference evidence="1" key="1">
    <citation type="submission" date="2020-05" db="EMBL/GenBank/DDBJ databases">
        <title>Phylogenomic resolution of chytrid fungi.</title>
        <authorList>
            <person name="Stajich J.E."/>
            <person name="Amses K."/>
            <person name="Simmons R."/>
            <person name="Seto K."/>
            <person name="Myers J."/>
            <person name="Bonds A."/>
            <person name="Quandt C.A."/>
            <person name="Barry K."/>
            <person name="Liu P."/>
            <person name="Grigoriev I."/>
            <person name="Longcore J.E."/>
            <person name="James T.Y."/>
        </authorList>
    </citation>
    <scope>NUCLEOTIDE SEQUENCE</scope>
    <source>
        <strain evidence="1">JEL0318</strain>
    </source>
</reference>